<gene>
    <name evidence="1" type="ORF">CXY01_25060</name>
</gene>
<dbReference type="Proteomes" id="UP000321118">
    <property type="component" value="Unassembled WGS sequence"/>
</dbReference>
<dbReference type="AlphaFoldDB" id="A0A510V596"/>
<protein>
    <submittedName>
        <fullName evidence="1">Uncharacterized protein</fullName>
    </submittedName>
</protein>
<dbReference type="RefSeq" id="WP_146927772.1">
    <property type="nucleotide sequence ID" value="NZ_BJUB01000007.1"/>
</dbReference>
<dbReference type="OrthoDB" id="3292271at2"/>
<sequence length="184" mass="19039">MDVTTTHHRPARRLVAIGVVAAGLCVVGTGVATAAAPTSALSRSVTEILQSAGVDWSSMPDGYTPQQYEAFWGAGYTSEDVEELGALWNLGTTETKARAGQLILDGQPVPVPVPPGPVVDEGAVPVTDEQFAAFWDAGYTSEDVEALGAIWNSDFAETKARAGQMLLDGQTPPVAPSGTPAGQS</sequence>
<dbReference type="EMBL" id="BJUB01000007">
    <property type="protein sequence ID" value="GEK21986.1"/>
    <property type="molecule type" value="Genomic_DNA"/>
</dbReference>
<organism evidence="1 2">
    <name type="scientific">Cellulomonas xylanilytica</name>
    <dbReference type="NCBI Taxonomy" id="233583"/>
    <lineage>
        <taxon>Bacteria</taxon>
        <taxon>Bacillati</taxon>
        <taxon>Actinomycetota</taxon>
        <taxon>Actinomycetes</taxon>
        <taxon>Micrococcales</taxon>
        <taxon>Cellulomonadaceae</taxon>
        <taxon>Cellulomonas</taxon>
    </lineage>
</organism>
<keyword evidence="2" id="KW-1185">Reference proteome</keyword>
<evidence type="ECO:0000313" key="1">
    <source>
        <dbReference type="EMBL" id="GEK21986.1"/>
    </source>
</evidence>
<accession>A0A510V596</accession>
<name>A0A510V596_9CELL</name>
<proteinExistence type="predicted"/>
<comment type="caution">
    <text evidence="1">The sequence shown here is derived from an EMBL/GenBank/DDBJ whole genome shotgun (WGS) entry which is preliminary data.</text>
</comment>
<evidence type="ECO:0000313" key="2">
    <source>
        <dbReference type="Proteomes" id="UP000321118"/>
    </source>
</evidence>
<reference evidence="1 2" key="1">
    <citation type="submission" date="2019-07" db="EMBL/GenBank/DDBJ databases">
        <title>Whole genome shotgun sequence of Cellulomonas xylanilytica NBRC 101102.</title>
        <authorList>
            <person name="Hosoyama A."/>
            <person name="Uohara A."/>
            <person name="Ohji S."/>
            <person name="Ichikawa N."/>
        </authorList>
    </citation>
    <scope>NUCLEOTIDE SEQUENCE [LARGE SCALE GENOMIC DNA]</scope>
    <source>
        <strain evidence="1 2">NBRC 101102</strain>
    </source>
</reference>